<organism evidence="3 4">
    <name type="scientific">Actinoalloteichus caeruleus DSM 43889</name>
    <dbReference type="NCBI Taxonomy" id="1120930"/>
    <lineage>
        <taxon>Bacteria</taxon>
        <taxon>Bacillati</taxon>
        <taxon>Actinomycetota</taxon>
        <taxon>Actinomycetes</taxon>
        <taxon>Pseudonocardiales</taxon>
        <taxon>Pseudonocardiaceae</taxon>
        <taxon>Actinoalloteichus</taxon>
        <taxon>Actinoalloteichus cyanogriseus</taxon>
    </lineage>
</organism>
<dbReference type="Gene3D" id="3.20.20.70">
    <property type="entry name" value="Aldolase class I"/>
    <property type="match status" value="1"/>
</dbReference>
<evidence type="ECO:0000259" key="2">
    <source>
        <dbReference type="Pfam" id="PF21607"/>
    </source>
</evidence>
<dbReference type="Proteomes" id="UP000791080">
    <property type="component" value="Unassembled WGS sequence"/>
</dbReference>
<feature type="compositionally biased region" description="Basic and acidic residues" evidence="1">
    <location>
        <begin position="7"/>
        <end position="19"/>
    </location>
</feature>
<dbReference type="EMBL" id="AUBJ02000001">
    <property type="protein sequence ID" value="MCP2330361.1"/>
    <property type="molecule type" value="Genomic_DNA"/>
</dbReference>
<dbReference type="PANTHER" id="PTHR32332:SF20">
    <property type="entry name" value="2-NITROPROPANE DIOXYGENASE-LIKE PROTEIN"/>
    <property type="match status" value="1"/>
</dbReference>
<accession>A0ABT1JE07</accession>
<dbReference type="InterPro" id="IPR013785">
    <property type="entry name" value="Aldolase_TIM"/>
</dbReference>
<keyword evidence="4" id="KW-1185">Reference proteome</keyword>
<comment type="caution">
    <text evidence="3">The sequence shown here is derived from an EMBL/GenBank/DDBJ whole genome shotgun (WGS) entry which is preliminary data.</text>
</comment>
<dbReference type="SUPFAM" id="SSF51412">
    <property type="entry name" value="Inosine monophosphate dehydrogenase (IMPDH)"/>
    <property type="match status" value="1"/>
</dbReference>
<protein>
    <submittedName>
        <fullName evidence="3">PfaD family protein</fullName>
    </submittedName>
</protein>
<dbReference type="InterPro" id="IPR014179">
    <property type="entry name" value="PfaD-like_TIM-barrel"/>
</dbReference>
<sequence length="536" mass="58319">MTQSATGEHRSPDGTETRSDSAGIYQVLARLEEPCFVVSTESGYALTSVRPASGVVAAHGPLPPSELGSAAFRATYGLRYPLMAGAMAGGIGSEELVVELARSGSLGSFGAAGLPPERIERALTRFEREIPGLPFACNLIHSPSESGLERACVELYLARGVRCVEASAFLELTTNVVRYRVAGLSRGANGEVVVGNRVIAKVSRPEVARRFLSPPPTEKVRELLDRGLVTREQAELARVVPMADDITVEADSGGHTDRRPLLALFPIFHRLRNRVRADQRLATGTRLGAAGGLGTPEAVAAAFTLGADYVVTGSVNQACVESGTSARVRRLLCTADVADCTMAPAADMFELGVELQVLRRGTMFAQRARRLSELYRAYSGLHELPSAERSMLEKQVLRRSVDEVWREVVEYFSARDPAQVERAGNDPKRKMALVFRWYLGLTSRWAVEGRQERAIDYQIWCGPSMGAFNDWVRGTYLSAPENRRVAEVSWHLLRGAAFSTRVAQLAAAGVRLPVGCRDYRPAPVLNRRSPEGAVAR</sequence>
<reference evidence="3 4" key="2">
    <citation type="submission" date="2022-06" db="EMBL/GenBank/DDBJ databases">
        <title>Genomic Encyclopedia of Type Strains, Phase I: the one thousand microbial genomes (KMG-I) project.</title>
        <authorList>
            <person name="Kyrpides N."/>
        </authorList>
    </citation>
    <scope>NUCLEOTIDE SEQUENCE [LARGE SCALE GENOMIC DNA]</scope>
    <source>
        <strain evidence="3 4">DSM 43889</strain>
    </source>
</reference>
<dbReference type="CDD" id="cd04742">
    <property type="entry name" value="NPD_FabD"/>
    <property type="match status" value="1"/>
</dbReference>
<feature type="domain" description="[Acyl-carrier-protein] S-malonyltransferase-like inserted helical" evidence="2">
    <location>
        <begin position="378"/>
        <end position="457"/>
    </location>
</feature>
<feature type="region of interest" description="Disordered" evidence="1">
    <location>
        <begin position="1"/>
        <end position="20"/>
    </location>
</feature>
<dbReference type="Pfam" id="PF21607">
    <property type="entry name" value="FabD_helical_ins"/>
    <property type="match status" value="1"/>
</dbReference>
<dbReference type="InterPro" id="IPR049489">
    <property type="entry name" value="FabD-like_helical_ins"/>
</dbReference>
<proteinExistence type="predicted"/>
<evidence type="ECO:0000313" key="4">
    <source>
        <dbReference type="Proteomes" id="UP000791080"/>
    </source>
</evidence>
<dbReference type="Pfam" id="PF03060">
    <property type="entry name" value="NMO"/>
    <property type="match status" value="1"/>
</dbReference>
<dbReference type="NCBIfam" id="TIGR02814">
    <property type="entry name" value="pfaD_fam"/>
    <property type="match status" value="1"/>
</dbReference>
<gene>
    <name evidence="3" type="ORF">G443_000631</name>
</gene>
<evidence type="ECO:0000256" key="1">
    <source>
        <dbReference type="SAM" id="MobiDB-lite"/>
    </source>
</evidence>
<dbReference type="PANTHER" id="PTHR32332">
    <property type="entry name" value="2-NITROPROPANE DIOXYGENASE"/>
    <property type="match status" value="1"/>
</dbReference>
<reference evidence="3 4" key="1">
    <citation type="submission" date="2013-07" db="EMBL/GenBank/DDBJ databases">
        <authorList>
            <consortium name="DOE Joint Genome Institute"/>
            <person name="Reeve W."/>
            <person name="Huntemann M."/>
            <person name="Han J."/>
            <person name="Chen A."/>
            <person name="Kyrpides N."/>
            <person name="Mavromatis K."/>
            <person name="Markowitz V."/>
            <person name="Palaniappan K."/>
            <person name="Ivanova N."/>
            <person name="Schaumberg A."/>
            <person name="Pati A."/>
            <person name="Liolios K."/>
            <person name="Nordberg H.P."/>
            <person name="Cantor M.N."/>
            <person name="Hua S.X."/>
            <person name="Woyke T."/>
        </authorList>
    </citation>
    <scope>NUCLEOTIDE SEQUENCE [LARGE SCALE GENOMIC DNA]</scope>
    <source>
        <strain evidence="3 4">DSM 43889</strain>
    </source>
</reference>
<name>A0ABT1JE07_ACTCY</name>
<evidence type="ECO:0000313" key="3">
    <source>
        <dbReference type="EMBL" id="MCP2330361.1"/>
    </source>
</evidence>
<dbReference type="RefSeq" id="WP_051313710.1">
    <property type="nucleotide sequence ID" value="NZ_AUBJ02000001.1"/>
</dbReference>